<sequence length="93" mass="10895">MTDIIARFEIEKQCYIDCHLRGISAIHRGDYQEMDLCLKDARKSLIAMQNLEIEYKLHKEIKDLAQCATTGIVLQNIVDSIEQNHQQFMRSRI</sequence>
<gene>
    <name evidence="1" type="ORF">BN997_01076</name>
</gene>
<dbReference type="RefSeq" id="WP_042530286.1">
    <property type="nucleotide sequence ID" value="NZ_CDGG01000001.1"/>
</dbReference>
<dbReference type="AlphaFoldDB" id="A0A0A1MDW6"/>
<dbReference type="EMBL" id="CDGG01000001">
    <property type="protein sequence ID" value="CEI81258.1"/>
    <property type="molecule type" value="Genomic_DNA"/>
</dbReference>
<dbReference type="Proteomes" id="UP000040453">
    <property type="component" value="Unassembled WGS sequence"/>
</dbReference>
<dbReference type="STRING" id="545501.BN997_01076"/>
<keyword evidence="2" id="KW-1185">Reference proteome</keyword>
<name>A0A0A1MDW6_9BACI</name>
<protein>
    <submittedName>
        <fullName evidence="1">Uncharacterized protein</fullName>
    </submittedName>
</protein>
<evidence type="ECO:0000313" key="1">
    <source>
        <dbReference type="EMBL" id="CEI81258.1"/>
    </source>
</evidence>
<accession>A0A0A1MDW6</accession>
<reference evidence="1 2" key="1">
    <citation type="submission" date="2014-11" db="EMBL/GenBank/DDBJ databases">
        <authorList>
            <person name="Urmite Genomes Urmite Genomes"/>
        </authorList>
    </citation>
    <scope>NUCLEOTIDE SEQUENCE [LARGE SCALE GENOMIC DNA]</scope>
    <source>
        <strain evidence="1 2">Oc5</strain>
    </source>
</reference>
<organism evidence="1 2">
    <name type="scientific">Oceanobacillus oncorhynchi</name>
    <dbReference type="NCBI Taxonomy" id="545501"/>
    <lineage>
        <taxon>Bacteria</taxon>
        <taxon>Bacillati</taxon>
        <taxon>Bacillota</taxon>
        <taxon>Bacilli</taxon>
        <taxon>Bacillales</taxon>
        <taxon>Bacillaceae</taxon>
        <taxon>Oceanobacillus</taxon>
    </lineage>
</organism>
<evidence type="ECO:0000313" key="2">
    <source>
        <dbReference type="Proteomes" id="UP000040453"/>
    </source>
</evidence>
<proteinExistence type="predicted"/>